<dbReference type="SUPFAM" id="SSF53335">
    <property type="entry name" value="S-adenosyl-L-methionine-dependent methyltransferases"/>
    <property type="match status" value="1"/>
</dbReference>
<feature type="domain" description="Methyltransferase" evidence="1">
    <location>
        <begin position="40"/>
        <end position="219"/>
    </location>
</feature>
<dbReference type="PANTHER" id="PTHR32026:SF27">
    <property type="entry name" value="METHYLTRANSFERASE FKBM DOMAIN-CONTAINING PROTEIN-RELATED"/>
    <property type="match status" value="1"/>
</dbReference>
<name>A0A0N5AQ65_9BILA</name>
<dbReference type="PANTHER" id="PTHR32026">
    <property type="entry name" value="METHYLTRANSFERASE-LIKE PROTEIN 24"/>
    <property type="match status" value="1"/>
</dbReference>
<dbReference type="WBParaSite" id="SMUV_0000681701-mRNA-1">
    <property type="protein sequence ID" value="SMUV_0000681701-mRNA-1"/>
    <property type="gene ID" value="SMUV_0000681701"/>
</dbReference>
<protein>
    <submittedName>
        <fullName evidence="3">Methyltranfer_dom domain-containing protein</fullName>
    </submittedName>
</protein>
<keyword evidence="2" id="KW-1185">Reference proteome</keyword>
<dbReference type="Pfam" id="PF13383">
    <property type="entry name" value="Methyltransf_22"/>
    <property type="match status" value="1"/>
</dbReference>
<proteinExistence type="predicted"/>
<organism evidence="2 3">
    <name type="scientific">Syphacia muris</name>
    <dbReference type="NCBI Taxonomy" id="451379"/>
    <lineage>
        <taxon>Eukaryota</taxon>
        <taxon>Metazoa</taxon>
        <taxon>Ecdysozoa</taxon>
        <taxon>Nematoda</taxon>
        <taxon>Chromadorea</taxon>
        <taxon>Rhabditida</taxon>
        <taxon>Spirurina</taxon>
        <taxon>Oxyuridomorpha</taxon>
        <taxon>Oxyuroidea</taxon>
        <taxon>Oxyuridae</taxon>
        <taxon>Syphacia</taxon>
    </lineage>
</organism>
<dbReference type="InterPro" id="IPR029063">
    <property type="entry name" value="SAM-dependent_MTases_sf"/>
</dbReference>
<sequence length="237" mass="27057">MVELYVSQTEQRRKMLSSNVDFGTLYNVLVPEITEALKVYCPILVRVGYVGDGGKWICNPFVLQEANKCAVLSLGINNDITFDLAFQEATEKRCRLYALDKDDQREDVKKKLSEANGEFKIALLSGVDNPQKHMYTIQTLMKQYQLTELEILKIDIEGAEFQVMPMVLGKTKICQILIEIHNSAPRTLSLLKQFAANGYYLFSYEINGYHHNLAEYSFILDSCIEKYGAKLLAAYLR</sequence>
<dbReference type="Proteomes" id="UP000046393">
    <property type="component" value="Unplaced"/>
</dbReference>
<dbReference type="InterPro" id="IPR025714">
    <property type="entry name" value="Methyltranfer_dom"/>
</dbReference>
<evidence type="ECO:0000259" key="1">
    <source>
        <dbReference type="Pfam" id="PF13383"/>
    </source>
</evidence>
<reference evidence="3" key="1">
    <citation type="submission" date="2017-02" db="UniProtKB">
        <authorList>
            <consortium name="WormBaseParasite"/>
        </authorList>
    </citation>
    <scope>IDENTIFICATION</scope>
</reference>
<evidence type="ECO:0000313" key="3">
    <source>
        <dbReference type="WBParaSite" id="SMUV_0000681701-mRNA-1"/>
    </source>
</evidence>
<dbReference type="InterPro" id="IPR026913">
    <property type="entry name" value="METTL24"/>
</dbReference>
<dbReference type="STRING" id="451379.A0A0N5AQ65"/>
<accession>A0A0N5AQ65</accession>
<dbReference type="AlphaFoldDB" id="A0A0N5AQ65"/>
<evidence type="ECO:0000313" key="2">
    <source>
        <dbReference type="Proteomes" id="UP000046393"/>
    </source>
</evidence>